<dbReference type="PROSITE" id="PS50921">
    <property type="entry name" value="ANTAR"/>
    <property type="match status" value="1"/>
</dbReference>
<dbReference type="SUPFAM" id="SSF52172">
    <property type="entry name" value="CheY-like"/>
    <property type="match status" value="1"/>
</dbReference>
<dbReference type="InterPro" id="IPR008327">
    <property type="entry name" value="Sig_transdc_resp-reg_antiterm"/>
</dbReference>
<dbReference type="InterPro" id="IPR036388">
    <property type="entry name" value="WH-like_DNA-bd_sf"/>
</dbReference>
<proteinExistence type="predicted"/>
<sequence>MPRIKVLVADASETRRSALRDGLVRLGCQVLAEANSVPDMLRKVRTVLPDLVIIDEGLEGGNALEAARIIESDDLAAILIMVRRRDNPDLKEFHYCFYPVTETSLVAAVDAALLYRERIRGLRKEVQKLKETLNTRKVVEKAKGILMKTMNLDEEQAHRLIQKQSMNKGIPVREVARAIILTYEIGKETKD</sequence>
<keyword evidence="7" id="KW-1185">Reference proteome</keyword>
<dbReference type="GO" id="GO:0000160">
    <property type="term" value="P:phosphorelay signal transduction system"/>
    <property type="evidence" value="ECO:0007669"/>
    <property type="project" value="InterPro"/>
</dbReference>
<evidence type="ECO:0000313" key="7">
    <source>
        <dbReference type="Proteomes" id="UP000000378"/>
    </source>
</evidence>
<evidence type="ECO:0000313" key="6">
    <source>
        <dbReference type="EMBL" id="ADI02330.1"/>
    </source>
</evidence>
<dbReference type="InterPro" id="IPR005561">
    <property type="entry name" value="ANTAR"/>
</dbReference>
<name>D7CNP5_SYNLT</name>
<evidence type="ECO:0000256" key="1">
    <source>
        <dbReference type="ARBA" id="ARBA00018672"/>
    </source>
</evidence>
<evidence type="ECO:0000256" key="3">
    <source>
        <dbReference type="PROSITE-ProRule" id="PRU00169"/>
    </source>
</evidence>
<dbReference type="InterPro" id="IPR001789">
    <property type="entry name" value="Sig_transdc_resp-reg_receiver"/>
</dbReference>
<dbReference type="STRING" id="643648.Slip_1568"/>
<reference evidence="6 7" key="2">
    <citation type="journal article" date="2010" name="Stand. Genomic Sci.">
        <title>Complete genome sequence of Syntrophothermus lipocalidus type strain (TGB-C1).</title>
        <authorList>
            <person name="Djao O.D."/>
            <person name="Zhang X."/>
            <person name="Lucas S."/>
            <person name="Lapidus A."/>
            <person name="Del Rio T.G."/>
            <person name="Nolan M."/>
            <person name="Tice H."/>
            <person name="Cheng J.F."/>
            <person name="Han C."/>
            <person name="Tapia R."/>
            <person name="Goodwin L."/>
            <person name="Pitluck S."/>
            <person name="Liolios K."/>
            <person name="Ivanova N."/>
            <person name="Mavromatis K."/>
            <person name="Mikhailova N."/>
            <person name="Ovchinnikova G."/>
            <person name="Pati A."/>
            <person name="Brambilla E."/>
            <person name="Chen A."/>
            <person name="Palaniappan K."/>
            <person name="Land M."/>
            <person name="Hauser L."/>
            <person name="Chang Y.J."/>
            <person name="Jeffries C.D."/>
            <person name="Rohde M."/>
            <person name="Sikorski J."/>
            <person name="Spring S."/>
            <person name="Goker M."/>
            <person name="Detter J.C."/>
            <person name="Woyke T."/>
            <person name="Bristow J."/>
            <person name="Eisen J.A."/>
            <person name="Markowitz V."/>
            <person name="Hugenholtz P."/>
            <person name="Kyrpides N.C."/>
            <person name="Klenk H.P."/>
        </authorList>
    </citation>
    <scope>NUCLEOTIDE SEQUENCE [LARGE SCALE GENOMIC DNA]</scope>
    <source>
        <strain evidence="7">DSM 12680 / TGB-C1</strain>
    </source>
</reference>
<keyword evidence="3" id="KW-0597">Phosphoprotein</keyword>
<dbReference type="InterPro" id="IPR011006">
    <property type="entry name" value="CheY-like_superfamily"/>
</dbReference>
<gene>
    <name evidence="6" type="ordered locus">Slip_1568</name>
</gene>
<dbReference type="AlphaFoldDB" id="D7CNP5"/>
<feature type="domain" description="ANTAR" evidence="5">
    <location>
        <begin position="119"/>
        <end position="180"/>
    </location>
</feature>
<dbReference type="SMART" id="SM00448">
    <property type="entry name" value="REC"/>
    <property type="match status" value="1"/>
</dbReference>
<dbReference type="KEGG" id="slp:Slip_1568"/>
<evidence type="ECO:0000256" key="2">
    <source>
        <dbReference type="ARBA" id="ARBA00024867"/>
    </source>
</evidence>
<dbReference type="Proteomes" id="UP000000378">
    <property type="component" value="Chromosome"/>
</dbReference>
<dbReference type="OrthoDB" id="9808843at2"/>
<dbReference type="Pfam" id="PF03861">
    <property type="entry name" value="ANTAR"/>
    <property type="match status" value="1"/>
</dbReference>
<reference evidence="7" key="1">
    <citation type="journal article" date="2010" name="Stand. Genomic Sci.">
        <title>Complete genome sequence of Syntrophothermus lipocalidus type strain (TGB-C1T).</title>
        <authorList>
            <consortium name="US DOE Joint Genome Institute (JGI-PGF)"/>
            <person name="Djao O."/>
            <person name="Zhang X."/>
            <person name="Lucas S."/>
            <person name="Lapidus A."/>
            <person name="Glavina Del Rio T."/>
            <person name="Nolan M."/>
            <person name="Tice H."/>
            <person name="Cheng J."/>
            <person name="Han C."/>
            <person name="Tapia R."/>
            <person name="Goodwin L."/>
            <person name="Pitluck S."/>
            <person name="Liolios K."/>
            <person name="Ivanova N."/>
            <person name="Mavromatis K."/>
            <person name="Mikhailova N."/>
            <person name="Ovchinnikova G."/>
            <person name="Pati A."/>
            <person name="Brambilla E."/>
            <person name="Chen A."/>
            <person name="Palaniappan K."/>
            <person name="Land M."/>
            <person name="Hauser L."/>
            <person name="Chang Y."/>
            <person name="Jeffries C."/>
            <person name="Rohde M."/>
            <person name="Sikorski J."/>
            <person name="Spring S."/>
            <person name="Goker M."/>
            <person name="Detter J."/>
            <person name="Woyke T."/>
            <person name="Bristow J."/>
            <person name="Eisen J."/>
            <person name="Markowitz V."/>
            <person name="Hugenholtz P."/>
            <person name="Kyrpides N."/>
            <person name="Klenk H."/>
        </authorList>
    </citation>
    <scope>NUCLEOTIDE SEQUENCE [LARGE SCALE GENOMIC DNA]</scope>
    <source>
        <strain evidence="7">DSM 12680 / TGB-C1</strain>
    </source>
</reference>
<accession>D7CNP5</accession>
<feature type="modified residue" description="4-aspartylphosphate" evidence="3">
    <location>
        <position position="55"/>
    </location>
</feature>
<dbReference type="GO" id="GO:0003723">
    <property type="term" value="F:RNA binding"/>
    <property type="evidence" value="ECO:0007669"/>
    <property type="project" value="InterPro"/>
</dbReference>
<dbReference type="EMBL" id="CP002048">
    <property type="protein sequence ID" value="ADI02330.1"/>
    <property type="molecule type" value="Genomic_DNA"/>
</dbReference>
<feature type="domain" description="Response regulatory" evidence="4">
    <location>
        <begin position="5"/>
        <end position="113"/>
    </location>
</feature>
<dbReference type="PROSITE" id="PS50110">
    <property type="entry name" value="RESPONSE_REGULATORY"/>
    <property type="match status" value="1"/>
</dbReference>
<evidence type="ECO:0000259" key="4">
    <source>
        <dbReference type="PROSITE" id="PS50110"/>
    </source>
</evidence>
<dbReference type="Gene3D" id="1.10.10.10">
    <property type="entry name" value="Winged helix-like DNA-binding domain superfamily/Winged helix DNA-binding domain"/>
    <property type="match status" value="1"/>
</dbReference>
<dbReference type="SMART" id="SM01012">
    <property type="entry name" value="ANTAR"/>
    <property type="match status" value="1"/>
</dbReference>
<dbReference type="eggNOG" id="COG3707">
    <property type="taxonomic scope" value="Bacteria"/>
</dbReference>
<comment type="function">
    <text evidence="2">May play the central regulatory role in sporulation. It may be an element of the effector pathway responsible for the activation of sporulation genes in response to nutritional stress. Spo0A may act in concert with spo0H (a sigma factor) to control the expression of some genes that are critical to the sporulation process.</text>
</comment>
<protein>
    <recommendedName>
        <fullName evidence="1">Stage 0 sporulation protein A homolog</fullName>
    </recommendedName>
</protein>
<dbReference type="HOGENOM" id="CLU_000445_65_0_9"/>
<dbReference type="Gene3D" id="3.40.50.2300">
    <property type="match status" value="1"/>
</dbReference>
<organism evidence="6 7">
    <name type="scientific">Syntrophothermus lipocalidus (strain DSM 12680 / TGB-C1)</name>
    <dbReference type="NCBI Taxonomy" id="643648"/>
    <lineage>
        <taxon>Bacteria</taxon>
        <taxon>Bacillati</taxon>
        <taxon>Bacillota</taxon>
        <taxon>Clostridia</taxon>
        <taxon>Eubacteriales</taxon>
        <taxon>Syntrophomonadaceae</taxon>
        <taxon>Syntrophothermus</taxon>
    </lineage>
</organism>
<evidence type="ECO:0000259" key="5">
    <source>
        <dbReference type="PROSITE" id="PS50921"/>
    </source>
</evidence>
<dbReference type="PIRSF" id="PIRSF036382">
    <property type="entry name" value="RR_antiterm"/>
    <property type="match status" value="1"/>
</dbReference>